<accession>A0A839QVC3</accession>
<dbReference type="RefSeq" id="WP_183511144.1">
    <property type="nucleotide sequence ID" value="NZ_BAABGK010000042.1"/>
</dbReference>
<dbReference type="InterPro" id="IPR038555">
    <property type="entry name" value="Zincin_1_sf"/>
</dbReference>
<dbReference type="Proteomes" id="UP000523000">
    <property type="component" value="Unassembled WGS sequence"/>
</dbReference>
<dbReference type="Gene3D" id="3.30.2010.20">
    <property type="match status" value="1"/>
</dbReference>
<evidence type="ECO:0000313" key="2">
    <source>
        <dbReference type="EMBL" id="MBB2995951.1"/>
    </source>
</evidence>
<dbReference type="EMBL" id="JACHVS010000001">
    <property type="protein sequence ID" value="MBB2995951.1"/>
    <property type="molecule type" value="Genomic_DNA"/>
</dbReference>
<reference evidence="2 3" key="1">
    <citation type="submission" date="2020-08" db="EMBL/GenBank/DDBJ databases">
        <title>Sequencing the genomes of 1000 actinobacteria strains.</title>
        <authorList>
            <person name="Klenk H.-P."/>
        </authorList>
    </citation>
    <scope>NUCLEOTIDE SEQUENCE [LARGE SCALE GENOMIC DNA]</scope>
    <source>
        <strain evidence="2 3">DSM 22826</strain>
    </source>
</reference>
<comment type="caution">
    <text evidence="2">The sequence shown here is derived from an EMBL/GenBank/DDBJ whole genome shotgun (WGS) entry which is preliminary data.</text>
</comment>
<sequence>MEPHLSIDLSQADAPGSTRPFIRRRRNRHGRGLRGSLMHQDLPGARTRLERFEDLVAESIERLGELWGETVIGIDFRIEQTPGRKVLDKAAATGTRVPLGKALAATPRRGARATIFRRPVEELSPSAMELPDVVHDAVVELVAELMAKDPEEVDPGYGRWNRPGR</sequence>
<dbReference type="SUPFAM" id="SSF55486">
    <property type="entry name" value="Metalloproteases ('zincins'), catalytic domain"/>
    <property type="match status" value="1"/>
</dbReference>
<keyword evidence="3" id="KW-1185">Reference proteome</keyword>
<dbReference type="AlphaFoldDB" id="A0A839QVC3"/>
<name>A0A839QVC3_9MICC</name>
<gene>
    <name evidence="2" type="ORF">E9229_002142</name>
</gene>
<dbReference type="CDD" id="cd12954">
    <property type="entry name" value="MMP_TTHA0227_like_1"/>
    <property type="match status" value="1"/>
</dbReference>
<protein>
    <recommendedName>
        <fullName evidence="4">Metallopeptidase family protein</fullName>
    </recommendedName>
</protein>
<evidence type="ECO:0000256" key="1">
    <source>
        <dbReference type="SAM" id="MobiDB-lite"/>
    </source>
</evidence>
<proteinExistence type="predicted"/>
<feature type="region of interest" description="Disordered" evidence="1">
    <location>
        <begin position="1"/>
        <end position="20"/>
    </location>
</feature>
<organism evidence="2 3">
    <name type="scientific">Paeniglutamicibacter cryotolerans</name>
    <dbReference type="NCBI Taxonomy" id="670079"/>
    <lineage>
        <taxon>Bacteria</taxon>
        <taxon>Bacillati</taxon>
        <taxon>Actinomycetota</taxon>
        <taxon>Actinomycetes</taxon>
        <taxon>Micrococcales</taxon>
        <taxon>Micrococcaceae</taxon>
        <taxon>Paeniglutamicibacter</taxon>
    </lineage>
</organism>
<evidence type="ECO:0008006" key="4">
    <source>
        <dbReference type="Google" id="ProtNLM"/>
    </source>
</evidence>
<evidence type="ECO:0000313" key="3">
    <source>
        <dbReference type="Proteomes" id="UP000523000"/>
    </source>
</evidence>